<keyword evidence="5" id="KW-1185">Reference proteome</keyword>
<dbReference type="GO" id="GO:0005524">
    <property type="term" value="F:ATP binding"/>
    <property type="evidence" value="ECO:0007669"/>
    <property type="project" value="InterPro"/>
</dbReference>
<dbReference type="EMBL" id="CAMKVN010002045">
    <property type="protein sequence ID" value="CAI2179327.1"/>
    <property type="molecule type" value="Genomic_DNA"/>
</dbReference>
<dbReference type="InterPro" id="IPR036537">
    <property type="entry name" value="Adaptor_Cbl_N_dom_sf"/>
</dbReference>
<proteinExistence type="predicted"/>
<dbReference type="PANTHER" id="PTHR44329">
    <property type="entry name" value="SERINE/THREONINE-PROTEIN KINASE TNNI3K-RELATED"/>
    <property type="match status" value="1"/>
</dbReference>
<accession>A0A9W4WQH2</accession>
<dbReference type="PROSITE" id="PS00109">
    <property type="entry name" value="PROTEIN_KINASE_TYR"/>
    <property type="match status" value="1"/>
</dbReference>
<dbReference type="Proteomes" id="UP001153678">
    <property type="component" value="Unassembled WGS sequence"/>
</dbReference>
<protein>
    <submittedName>
        <fullName evidence="4">17346_t:CDS:1</fullName>
    </submittedName>
</protein>
<dbReference type="Pfam" id="PF08238">
    <property type="entry name" value="Sel1"/>
    <property type="match status" value="2"/>
</dbReference>
<dbReference type="InterPro" id="IPR059179">
    <property type="entry name" value="MLKL-like_MCAfunc"/>
</dbReference>
<evidence type="ECO:0000256" key="1">
    <source>
        <dbReference type="ARBA" id="ARBA00022741"/>
    </source>
</evidence>
<organism evidence="4 5">
    <name type="scientific">Funneliformis geosporum</name>
    <dbReference type="NCBI Taxonomy" id="1117311"/>
    <lineage>
        <taxon>Eukaryota</taxon>
        <taxon>Fungi</taxon>
        <taxon>Fungi incertae sedis</taxon>
        <taxon>Mucoromycota</taxon>
        <taxon>Glomeromycotina</taxon>
        <taxon>Glomeromycetes</taxon>
        <taxon>Glomerales</taxon>
        <taxon>Glomeraceae</taxon>
        <taxon>Funneliformis</taxon>
    </lineage>
</organism>
<dbReference type="GO" id="GO:0004674">
    <property type="term" value="F:protein serine/threonine kinase activity"/>
    <property type="evidence" value="ECO:0007669"/>
    <property type="project" value="TreeGrafter"/>
</dbReference>
<dbReference type="InterPro" id="IPR051681">
    <property type="entry name" value="Ser/Thr_Kinases-Pseudokinases"/>
</dbReference>
<keyword evidence="1" id="KW-0547">Nucleotide-binding</keyword>
<dbReference type="SUPFAM" id="SSF81901">
    <property type="entry name" value="HCP-like"/>
    <property type="match status" value="3"/>
</dbReference>
<dbReference type="OrthoDB" id="2314769at2759"/>
<dbReference type="InterPro" id="IPR008266">
    <property type="entry name" value="Tyr_kinase_AS"/>
</dbReference>
<dbReference type="Gene3D" id="1.25.40.10">
    <property type="entry name" value="Tetratricopeptide repeat domain"/>
    <property type="match status" value="3"/>
</dbReference>
<dbReference type="InterPro" id="IPR011009">
    <property type="entry name" value="Kinase-like_dom_sf"/>
</dbReference>
<dbReference type="GO" id="GO:0004713">
    <property type="term" value="F:protein tyrosine kinase activity"/>
    <property type="evidence" value="ECO:0007669"/>
    <property type="project" value="InterPro"/>
</dbReference>
<dbReference type="Gene3D" id="1.20.930.20">
    <property type="entry name" value="Adaptor protein Cbl, N-terminal domain"/>
    <property type="match status" value="1"/>
</dbReference>
<dbReference type="SUPFAM" id="SSF56112">
    <property type="entry name" value="Protein kinase-like (PK-like)"/>
    <property type="match status" value="3"/>
</dbReference>
<dbReference type="InterPro" id="IPR006597">
    <property type="entry name" value="Sel1-like"/>
</dbReference>
<dbReference type="InterPro" id="IPR020635">
    <property type="entry name" value="Tyr_kinase_cat_dom"/>
</dbReference>
<reference evidence="4" key="1">
    <citation type="submission" date="2022-08" db="EMBL/GenBank/DDBJ databases">
        <authorList>
            <person name="Kallberg Y."/>
            <person name="Tangrot J."/>
            <person name="Rosling A."/>
        </authorList>
    </citation>
    <scope>NUCLEOTIDE SEQUENCE</scope>
    <source>
        <strain evidence="4">Wild A</strain>
    </source>
</reference>
<gene>
    <name evidence="4" type="ORF">FWILDA_LOCUS9033</name>
</gene>
<evidence type="ECO:0000256" key="2">
    <source>
        <dbReference type="ARBA" id="ARBA00022840"/>
    </source>
</evidence>
<dbReference type="GO" id="GO:0007166">
    <property type="term" value="P:cell surface receptor signaling pathway"/>
    <property type="evidence" value="ECO:0007669"/>
    <property type="project" value="InterPro"/>
</dbReference>
<keyword evidence="2" id="KW-0067">ATP-binding</keyword>
<sequence length="1331" mass="153277">GVTDDNQTENNRIFKSELLEYNDFEEQEPEDDNRNLRNLVAVNNHNKADIIKQVIILKKLEICDCIIHYFGLTSYDDKFYLVIEWAEYGNLRQNNFKASRVITDSTTNQDATLEVVRYSSPETLEKKSKYDTRCEVYSFGILLWEIAEEKIPFLMRVIVKSSLLLSLFATKAVQHDQNLRPQFSKIFTRLQELYKKDGGYSPLHSPNLTPINNETLANDINFNEYRLMSVDEAIKQHKLSNGNCELAYKCFEANAKLNDMKAKYFKAYYIQQSLVKLDMDQAIKDKLVADLYKEVADFGDSEAQLRYSNCLLKGIGVKKDLQAAAEYYTKAAENGQVIDNGDYLLIMQYANNGDLKNYLEKNYINLTWKDKKKLAFQIDDVLNYLHNENILHRDLHSKNIVIHDDNAKITDFGISKHMNAQNTTIHIGIFGRIPYVDPNKLNDLKFQYEKVSDIYSFGVLMWEISSGVLPFKDFISISDQELLIIKIINGYHEKSKNKLSNNVTINYDSKLDCLDIGSQYNLGYCYRFGIGVEKDEIKANEWYINSGTKKIYRFGDSYQFGIGNKDDDQKEYKWYIENTKDQYKVLFANLFISLKKKLSNSKHEDIITIIDDLSQNLHIGDNVSDVNQISSETRLAVSVTETDSKIISTDNNGGKHIKSILEEDSLFTSVIGTTEIEPFAVFLPLITEVTQVFNEIIKIYQTAEHNKKICGIFLDRVQIADTAVRNLKNRRDENVEFFTTNNLLHLQELVNVISKICKFVGEISQLTSLSKYIQAKNIENSVKELSSEFDSTIIAIQFSLSVDFSINSYKTAKEHEAILSDIKELSQYLTHIGSGITDENQNVSEEVVLLSALNKIMTEAKSADTGIFISELLDYYDFKEEKLEDYRSQTKVKKFKRKNSFNDFVALKLVADKNSSKGDKDNFKKHVTILKKLKPCDCIIQYFGLTSYDDKLYLVTGWAEYGNLREYYRNYKLDIKLKLRFALDIAKGLNFLNAVKVVHRDIRAENILITDRESARIANFRDSRAITDSTKNQGATLESVRYCAPEKLDKGPRYKYDTKCEVYSFGILLWEIGEGKIPYQKVGNDIIAITELVCIKKYREPFSLVSQLPEEYQELAKKAVHPDHNFRPQFSKIFTILQDLHQKVDILHPSPKRAPESEKTISKDKSSIINSAAFNYMSVDEAVKNKSDRELSYKCFEAYAKLNDKKAKYYKAYFIQQNYVKLDVEQTTKDKLIADLYKESADLGYPEAQLRYGYCLFKGNGAEKDLKKAAEYFTKSAENGQAVGMFNAATLYLSDDADIRDEVLGKKYMRLAVYKQHKEAAEYCKKHNIPL</sequence>
<comment type="caution">
    <text evidence="4">The sequence shown here is derived from an EMBL/GenBank/DDBJ whole genome shotgun (WGS) entry which is preliminary data.</text>
</comment>
<dbReference type="InterPro" id="IPR001245">
    <property type="entry name" value="Ser-Thr/Tyr_kinase_cat_dom"/>
</dbReference>
<name>A0A9W4WQH2_9GLOM</name>
<dbReference type="SMART" id="SM00671">
    <property type="entry name" value="SEL1"/>
    <property type="match status" value="4"/>
</dbReference>
<feature type="domain" description="Protein kinase" evidence="3">
    <location>
        <begin position="233"/>
        <end position="522"/>
    </location>
</feature>
<evidence type="ECO:0000259" key="3">
    <source>
        <dbReference type="PROSITE" id="PS50011"/>
    </source>
</evidence>
<dbReference type="PANTHER" id="PTHR44329:SF298">
    <property type="entry name" value="MIXED LINEAGE KINASE DOMAIN-LIKE PROTEIN"/>
    <property type="match status" value="1"/>
</dbReference>
<dbReference type="InterPro" id="IPR011990">
    <property type="entry name" value="TPR-like_helical_dom_sf"/>
</dbReference>
<dbReference type="Pfam" id="PF07714">
    <property type="entry name" value="PK_Tyr_Ser-Thr"/>
    <property type="match status" value="3"/>
</dbReference>
<feature type="domain" description="Protein kinase" evidence="3">
    <location>
        <begin position="1"/>
        <end position="240"/>
    </location>
</feature>
<feature type="domain" description="Protein kinase" evidence="3">
    <location>
        <begin position="878"/>
        <end position="1144"/>
    </location>
</feature>
<feature type="non-terminal residue" evidence="4">
    <location>
        <position position="1"/>
    </location>
</feature>
<dbReference type="CDD" id="cd21037">
    <property type="entry name" value="MLKL_NTD"/>
    <property type="match status" value="1"/>
</dbReference>
<dbReference type="InterPro" id="IPR000719">
    <property type="entry name" value="Prot_kinase_dom"/>
</dbReference>
<evidence type="ECO:0000313" key="4">
    <source>
        <dbReference type="EMBL" id="CAI2179327.1"/>
    </source>
</evidence>
<evidence type="ECO:0000313" key="5">
    <source>
        <dbReference type="Proteomes" id="UP001153678"/>
    </source>
</evidence>
<dbReference type="SMART" id="SM00219">
    <property type="entry name" value="TyrKc"/>
    <property type="match status" value="1"/>
</dbReference>
<dbReference type="Gene3D" id="1.10.510.10">
    <property type="entry name" value="Transferase(Phosphotransferase) domain 1"/>
    <property type="match status" value="3"/>
</dbReference>
<dbReference type="PROSITE" id="PS50011">
    <property type="entry name" value="PROTEIN_KINASE_DOM"/>
    <property type="match status" value="3"/>
</dbReference>